<evidence type="ECO:0000313" key="2">
    <source>
        <dbReference type="Proteomes" id="UP000306319"/>
    </source>
</evidence>
<dbReference type="Proteomes" id="UP000306319">
    <property type="component" value="Unassembled WGS sequence"/>
</dbReference>
<dbReference type="EMBL" id="SRYB01000041">
    <property type="protein sequence ID" value="TGY76328.1"/>
    <property type="molecule type" value="Genomic_DNA"/>
</dbReference>
<sequence length="283" mass="31309">MADNYLERRMDDLRNGRLQQSNKIQASVSQRKGYLSVNFPMRRVLVTGGANGIGLAVTRAFLKAGCKVAVMDIDREKGEKLAHDEGVRFYNVDLADKDALEKALDNLFSAWKDLDIVVSNAGISTFQPLTEGDPEIFDRIIDTNLRPAYLIARAWAIHRKQFPIPNTFGGRMICISSTRHIQSEEGTEGYSASKGGIASLTHSLMMSLSPYGITVNCISPGWIHTGDPEGLSEIDHLQHPSRRVGTPQDIARLCIFLSLPDNDFINGADIPVDGGMTRKMIYQ</sequence>
<comment type="caution">
    <text evidence="1">The sequence shown here is derived from an EMBL/GenBank/DDBJ whole genome shotgun (WGS) entry which is preliminary data.</text>
</comment>
<organism evidence="1 2">
    <name type="scientific">Lepagella muris</name>
    <dbReference type="NCBI Taxonomy" id="3032870"/>
    <lineage>
        <taxon>Bacteria</taxon>
        <taxon>Pseudomonadati</taxon>
        <taxon>Bacteroidota</taxon>
        <taxon>Bacteroidia</taxon>
        <taxon>Bacteroidales</taxon>
        <taxon>Muribaculaceae</taxon>
        <taxon>Lepagella</taxon>
    </lineage>
</organism>
<gene>
    <name evidence="1" type="ORF">E5331_18235</name>
</gene>
<proteinExistence type="predicted"/>
<keyword evidence="2" id="KW-1185">Reference proteome</keyword>
<name>A0AC61RBC0_9BACT</name>
<reference evidence="1" key="1">
    <citation type="submission" date="2019-04" db="EMBL/GenBank/DDBJ databases">
        <title>Microbes associate with the intestines of laboratory mice.</title>
        <authorList>
            <person name="Navarre W."/>
            <person name="Wong E."/>
            <person name="Huang K."/>
            <person name="Tropini C."/>
            <person name="Ng K."/>
            <person name="Yu B."/>
        </authorList>
    </citation>
    <scope>NUCLEOTIDE SEQUENCE</scope>
    <source>
        <strain evidence="1">NM04_E33</strain>
    </source>
</reference>
<protein>
    <submittedName>
        <fullName evidence="1">SDR family oxidoreductase</fullName>
    </submittedName>
</protein>
<evidence type="ECO:0000313" key="1">
    <source>
        <dbReference type="EMBL" id="TGY76328.1"/>
    </source>
</evidence>
<accession>A0AC61RBC0</accession>